<dbReference type="RefSeq" id="WP_175128183.1">
    <property type="nucleotide sequence ID" value="NZ_CADILD010000001.1"/>
</dbReference>
<name>A0A6S7DW13_9BURK</name>
<accession>A0A6S7DW13</accession>
<dbReference type="GO" id="GO:0004803">
    <property type="term" value="F:transposase activity"/>
    <property type="evidence" value="ECO:0007669"/>
    <property type="project" value="InterPro"/>
</dbReference>
<evidence type="ECO:0000256" key="1">
    <source>
        <dbReference type="SAM" id="Coils"/>
    </source>
</evidence>
<organism evidence="3 4">
    <name type="scientific">Achromobacter piechaudii</name>
    <dbReference type="NCBI Taxonomy" id="72556"/>
    <lineage>
        <taxon>Bacteria</taxon>
        <taxon>Pseudomonadati</taxon>
        <taxon>Pseudomonadota</taxon>
        <taxon>Betaproteobacteria</taxon>
        <taxon>Burkholderiales</taxon>
        <taxon>Alcaligenaceae</taxon>
        <taxon>Achromobacter</taxon>
    </lineage>
</organism>
<feature type="region of interest" description="Disordered" evidence="2">
    <location>
        <begin position="1"/>
        <end position="37"/>
    </location>
</feature>
<proteinExistence type="predicted"/>
<dbReference type="EMBL" id="CADILD010000001">
    <property type="protein sequence ID" value="CAB3852449.1"/>
    <property type="molecule type" value="Genomic_DNA"/>
</dbReference>
<dbReference type="Proteomes" id="UP000494105">
    <property type="component" value="Unassembled WGS sequence"/>
</dbReference>
<keyword evidence="1" id="KW-0175">Coiled coil</keyword>
<evidence type="ECO:0000256" key="2">
    <source>
        <dbReference type="SAM" id="MobiDB-lite"/>
    </source>
</evidence>
<evidence type="ECO:0008006" key="5">
    <source>
        <dbReference type="Google" id="ProtNLM"/>
    </source>
</evidence>
<dbReference type="GO" id="GO:0003677">
    <property type="term" value="F:DNA binding"/>
    <property type="evidence" value="ECO:0007669"/>
    <property type="project" value="InterPro"/>
</dbReference>
<dbReference type="Pfam" id="PF01527">
    <property type="entry name" value="HTH_Tnp_1"/>
    <property type="match status" value="1"/>
</dbReference>
<dbReference type="GO" id="GO:0006313">
    <property type="term" value="P:DNA transposition"/>
    <property type="evidence" value="ECO:0007669"/>
    <property type="project" value="InterPro"/>
</dbReference>
<evidence type="ECO:0000313" key="3">
    <source>
        <dbReference type="EMBL" id="CAB3852449.1"/>
    </source>
</evidence>
<sequence length="94" mass="11132">MSRSPPSEEKQIYEEPDRCRLERGRSRDAGRRTMPQTRHRNVTYYLWKRKYSGVHVSESQRLRELEAENAKLKRVFADLALKNAAIKDALNRKS</sequence>
<evidence type="ECO:0000313" key="4">
    <source>
        <dbReference type="Proteomes" id="UP000494105"/>
    </source>
</evidence>
<gene>
    <name evidence="3" type="ORF">LMG1861_01880</name>
</gene>
<feature type="compositionally biased region" description="Basic and acidic residues" evidence="2">
    <location>
        <begin position="1"/>
        <end position="31"/>
    </location>
</feature>
<feature type="coiled-coil region" evidence="1">
    <location>
        <begin position="55"/>
        <end position="82"/>
    </location>
</feature>
<reference evidence="3 4" key="1">
    <citation type="submission" date="2020-04" db="EMBL/GenBank/DDBJ databases">
        <authorList>
            <person name="De Canck E."/>
        </authorList>
    </citation>
    <scope>NUCLEOTIDE SEQUENCE [LARGE SCALE GENOMIC DNA]</scope>
    <source>
        <strain evidence="3 4">LMG 1861</strain>
    </source>
</reference>
<dbReference type="AlphaFoldDB" id="A0A6S7DW13"/>
<dbReference type="InterPro" id="IPR002514">
    <property type="entry name" value="Transposase_8"/>
</dbReference>
<protein>
    <recommendedName>
        <fullName evidence="5">Transposase</fullName>
    </recommendedName>
</protein>